<organism evidence="2 3">
    <name type="scientific">Halomarina rubra</name>
    <dbReference type="NCBI Taxonomy" id="2071873"/>
    <lineage>
        <taxon>Archaea</taxon>
        <taxon>Methanobacteriati</taxon>
        <taxon>Methanobacteriota</taxon>
        <taxon>Stenosarchaea group</taxon>
        <taxon>Halobacteria</taxon>
        <taxon>Halobacteriales</taxon>
        <taxon>Natronomonadaceae</taxon>
        <taxon>Halomarina</taxon>
    </lineage>
</organism>
<sequence>MPTIRVRYTGDEEERFTNSAGQTLADVSPDDRLCAVSEELGDFLVANYEFEYYTGMEQVAGEFFTNVDGLDIAPDSVTTQVTDTERLSVGPGHEHVKPSEGT</sequence>
<feature type="region of interest" description="Disordered" evidence="1">
    <location>
        <begin position="83"/>
        <end position="102"/>
    </location>
</feature>
<gene>
    <name evidence="2" type="ORF">ACFSBT_20535</name>
</gene>
<comment type="caution">
    <text evidence="2">The sequence shown here is derived from an EMBL/GenBank/DDBJ whole genome shotgun (WGS) entry which is preliminary data.</text>
</comment>
<dbReference type="Proteomes" id="UP001597187">
    <property type="component" value="Unassembled WGS sequence"/>
</dbReference>
<dbReference type="AlphaFoldDB" id="A0ABD6B268"/>
<accession>A0ABD6B268</accession>
<evidence type="ECO:0000256" key="1">
    <source>
        <dbReference type="SAM" id="MobiDB-lite"/>
    </source>
</evidence>
<name>A0ABD6B268_9EURY</name>
<feature type="compositionally biased region" description="Basic and acidic residues" evidence="1">
    <location>
        <begin position="92"/>
        <end position="102"/>
    </location>
</feature>
<evidence type="ECO:0000313" key="3">
    <source>
        <dbReference type="Proteomes" id="UP001597187"/>
    </source>
</evidence>
<dbReference type="EMBL" id="JBHUDC010000008">
    <property type="protein sequence ID" value="MFD1515673.1"/>
    <property type="molecule type" value="Genomic_DNA"/>
</dbReference>
<feature type="non-terminal residue" evidence="2">
    <location>
        <position position="102"/>
    </location>
</feature>
<protein>
    <submittedName>
        <fullName evidence="2">Uncharacterized protein</fullName>
    </submittedName>
</protein>
<proteinExistence type="predicted"/>
<dbReference type="RefSeq" id="WP_250875579.1">
    <property type="nucleotide sequence ID" value="NZ_JALXFV010000008.1"/>
</dbReference>
<evidence type="ECO:0000313" key="2">
    <source>
        <dbReference type="EMBL" id="MFD1515673.1"/>
    </source>
</evidence>
<reference evidence="2 3" key="1">
    <citation type="journal article" date="2019" name="Int. J. Syst. Evol. Microbiol.">
        <title>The Global Catalogue of Microorganisms (GCM) 10K type strain sequencing project: providing services to taxonomists for standard genome sequencing and annotation.</title>
        <authorList>
            <consortium name="The Broad Institute Genomics Platform"/>
            <consortium name="The Broad Institute Genome Sequencing Center for Infectious Disease"/>
            <person name="Wu L."/>
            <person name="Ma J."/>
        </authorList>
    </citation>
    <scope>NUCLEOTIDE SEQUENCE [LARGE SCALE GENOMIC DNA]</scope>
    <source>
        <strain evidence="2 3">CGMCC 1.12563</strain>
    </source>
</reference>
<keyword evidence="3" id="KW-1185">Reference proteome</keyword>